<organism evidence="5 6">
    <name type="scientific">Actinotalea fermentans</name>
    <dbReference type="NCBI Taxonomy" id="43671"/>
    <lineage>
        <taxon>Bacteria</taxon>
        <taxon>Bacillati</taxon>
        <taxon>Actinomycetota</taxon>
        <taxon>Actinomycetes</taxon>
        <taxon>Micrococcales</taxon>
        <taxon>Cellulomonadaceae</taxon>
        <taxon>Actinotalea</taxon>
    </lineage>
</organism>
<keyword evidence="3 4" id="KW-0418">Kinase</keyword>
<evidence type="ECO:0000256" key="4">
    <source>
        <dbReference type="PIRNR" id="PIRNR006078"/>
    </source>
</evidence>
<reference evidence="5 6" key="1">
    <citation type="submission" date="2019-07" db="EMBL/GenBank/DDBJ databases">
        <title>Whole genome shotgun sequence of Actinotalea fermentans NBRC 105374.</title>
        <authorList>
            <person name="Hosoyama A."/>
            <person name="Uohara A."/>
            <person name="Ohji S."/>
            <person name="Ichikawa N."/>
        </authorList>
    </citation>
    <scope>NUCLEOTIDE SEQUENCE [LARGE SCALE GENOMIC DNA]</scope>
    <source>
        <strain evidence="5 6">NBRC 105374</strain>
    </source>
</reference>
<dbReference type="InterPro" id="IPR004381">
    <property type="entry name" value="Glycerate_kinase"/>
</dbReference>
<accession>A0A511YTZ6</accession>
<keyword evidence="2 4" id="KW-0808">Transferase</keyword>
<dbReference type="PANTHER" id="PTHR21599:SF0">
    <property type="entry name" value="GLYCERATE KINASE"/>
    <property type="match status" value="1"/>
</dbReference>
<dbReference type="PANTHER" id="PTHR21599">
    <property type="entry name" value="GLYCERATE KINASE"/>
    <property type="match status" value="1"/>
</dbReference>
<evidence type="ECO:0000313" key="5">
    <source>
        <dbReference type="EMBL" id="GEN78667.1"/>
    </source>
</evidence>
<dbReference type="RefSeq" id="WP_146818983.1">
    <property type="nucleotide sequence ID" value="NZ_BJYK01000001.1"/>
</dbReference>
<dbReference type="GO" id="GO:0008887">
    <property type="term" value="F:glycerate kinase activity"/>
    <property type="evidence" value="ECO:0007669"/>
    <property type="project" value="UniProtKB-UniRule"/>
</dbReference>
<dbReference type="EMBL" id="BJYK01000001">
    <property type="protein sequence ID" value="GEN78667.1"/>
    <property type="molecule type" value="Genomic_DNA"/>
</dbReference>
<protein>
    <recommendedName>
        <fullName evidence="7">Glycerate kinase</fullName>
    </recommendedName>
</protein>
<dbReference type="InterPro" id="IPR018197">
    <property type="entry name" value="Glycerate_kinase_RE-like"/>
</dbReference>
<evidence type="ECO:0000256" key="1">
    <source>
        <dbReference type="ARBA" id="ARBA00006284"/>
    </source>
</evidence>
<evidence type="ECO:0000313" key="6">
    <source>
        <dbReference type="Proteomes" id="UP000321484"/>
    </source>
</evidence>
<name>A0A511YTZ6_9CELL</name>
<dbReference type="AlphaFoldDB" id="A0A511YTZ6"/>
<dbReference type="PIRSF" id="PIRSF006078">
    <property type="entry name" value="GlxK"/>
    <property type="match status" value="1"/>
</dbReference>
<sequence length="397" mass="38673">MRVLLAPDSFGGTLTAVQAAEAMADGWRRTAPSDELRTLPLADGGPGFVAILNASLGGQLVPVTVTGPLGQPVPAALLRVDGPGGPTVYLESAQAVGLHLVPPERRDPTATTSAGVGELLLAARDLGAARVVVGLGGSGTNDGGAGMLAALGMGAPALRAGGGALGALTAADVADLPVARAAVAGMDLVVATDVDVPLLGLHGASAGFAPQKGASPAQAQDLERALGQLAALLGDRDVPPASPSGAGRPLLAAPGASGRTRWAGLPGAGAAGGLGFGLAVLGARLLPGSAVVADAVGLAEAVAWADVVVTGEGSFDWQSLHGKVVSAVAGVALGRGVPTIVVAGQVLVGRREWGAAGVSGAYSVVERPDQLPASLADPAGTLAARVERVARTWSPQA</sequence>
<dbReference type="GO" id="GO:0031388">
    <property type="term" value="P:organic acid phosphorylation"/>
    <property type="evidence" value="ECO:0007669"/>
    <property type="project" value="UniProtKB-UniRule"/>
</dbReference>
<comment type="similarity">
    <text evidence="1 4">Belongs to the glycerate kinase type-1 family.</text>
</comment>
<dbReference type="SUPFAM" id="SSF110738">
    <property type="entry name" value="Glycerate kinase I"/>
    <property type="match status" value="1"/>
</dbReference>
<dbReference type="Gene3D" id="3.90.1510.10">
    <property type="entry name" value="Glycerate kinase, domain 2"/>
    <property type="match status" value="1"/>
</dbReference>
<gene>
    <name evidence="5" type="ORF">AFE02nite_04010</name>
</gene>
<comment type="caution">
    <text evidence="5">The sequence shown here is derived from an EMBL/GenBank/DDBJ whole genome shotgun (WGS) entry which is preliminary data.</text>
</comment>
<dbReference type="Pfam" id="PF02595">
    <property type="entry name" value="Gly_kinase"/>
    <property type="match status" value="1"/>
</dbReference>
<dbReference type="Proteomes" id="UP000321484">
    <property type="component" value="Unassembled WGS sequence"/>
</dbReference>
<dbReference type="OrthoDB" id="9774290at2"/>
<evidence type="ECO:0000256" key="2">
    <source>
        <dbReference type="ARBA" id="ARBA00022679"/>
    </source>
</evidence>
<evidence type="ECO:0008006" key="7">
    <source>
        <dbReference type="Google" id="ProtNLM"/>
    </source>
</evidence>
<proteinExistence type="inferred from homology"/>
<dbReference type="Gene3D" id="3.40.50.10350">
    <property type="entry name" value="Glycerate kinase, domain 1"/>
    <property type="match status" value="1"/>
</dbReference>
<dbReference type="NCBIfam" id="TIGR00045">
    <property type="entry name" value="glycerate kinase"/>
    <property type="match status" value="1"/>
</dbReference>
<keyword evidence="6" id="KW-1185">Reference proteome</keyword>
<evidence type="ECO:0000256" key="3">
    <source>
        <dbReference type="ARBA" id="ARBA00022777"/>
    </source>
</evidence>
<dbReference type="InterPro" id="IPR018193">
    <property type="entry name" value="Glyc_kinase_flavodox-like_fold"/>
</dbReference>
<dbReference type="InterPro" id="IPR036129">
    <property type="entry name" value="Glycerate_kinase_sf"/>
</dbReference>